<dbReference type="InterPro" id="IPR018171">
    <property type="entry name" value="Pept_tRNA_hydro_CS"/>
</dbReference>
<dbReference type="GO" id="GO:0005737">
    <property type="term" value="C:cytoplasm"/>
    <property type="evidence" value="ECO:0007669"/>
    <property type="project" value="UniProtKB-SubCell"/>
</dbReference>
<evidence type="ECO:0000256" key="7">
    <source>
        <dbReference type="HAMAP-Rule" id="MF_00083"/>
    </source>
</evidence>
<dbReference type="InterPro" id="IPR036416">
    <property type="entry name" value="Pept_tRNA_hydro_sf"/>
</dbReference>
<dbReference type="OrthoDB" id="9800507at2"/>
<dbReference type="GO" id="GO:0000049">
    <property type="term" value="F:tRNA binding"/>
    <property type="evidence" value="ECO:0007669"/>
    <property type="project" value="UniProtKB-UniRule"/>
</dbReference>
<sequence>MEYKALIAGLGNPGSEYAATRHNVGFMTADALAELASSRKSMKYKNLGSSGNYELFSINIAGSNILVTKPLTYMNLSGNAVAAVCGKFSISVKDVIVIHDELDLPQGKMKFKRGGGNNGHRGLQSIQEVMNSPEFLRIRIGIGRPEFSSQVKDYVLEEFCPKELKTVKQMTEAVIKGLDVFFRRGQGPATQFMNTFEPDESLI</sequence>
<proteinExistence type="inferred from homology"/>
<feature type="site" description="Discriminates between blocked and unblocked aminoacyl-tRNA" evidence="7">
    <location>
        <position position="12"/>
    </location>
</feature>
<evidence type="ECO:0000256" key="6">
    <source>
        <dbReference type="ARBA" id="ARBA00050038"/>
    </source>
</evidence>
<dbReference type="RefSeq" id="WP_085100396.1">
    <property type="nucleotide sequence ID" value="NZ_FWZU01000002.1"/>
</dbReference>
<dbReference type="AlphaFoldDB" id="A0A1X7CYA3"/>
<evidence type="ECO:0000313" key="10">
    <source>
        <dbReference type="EMBL" id="SMF05341.1"/>
    </source>
</evidence>
<feature type="binding site" evidence="7">
    <location>
        <position position="73"/>
    </location>
    <ligand>
        <name>tRNA</name>
        <dbReference type="ChEBI" id="CHEBI:17843"/>
    </ligand>
</feature>
<evidence type="ECO:0000256" key="3">
    <source>
        <dbReference type="ARBA" id="ARBA00022801"/>
    </source>
</evidence>
<evidence type="ECO:0000256" key="1">
    <source>
        <dbReference type="ARBA" id="ARBA00013260"/>
    </source>
</evidence>
<dbReference type="Pfam" id="PF01195">
    <property type="entry name" value="Pept_tRNA_hydro"/>
    <property type="match status" value="1"/>
</dbReference>
<comment type="subcellular location">
    <subcellularLocation>
        <location evidence="7">Cytoplasm</location>
    </subcellularLocation>
</comment>
<dbReference type="InterPro" id="IPR001328">
    <property type="entry name" value="Pept_tRNA_hydro"/>
</dbReference>
<dbReference type="CDD" id="cd00462">
    <property type="entry name" value="PTH"/>
    <property type="match status" value="1"/>
</dbReference>
<dbReference type="GO" id="GO:0004045">
    <property type="term" value="F:peptidyl-tRNA hydrolase activity"/>
    <property type="evidence" value="ECO:0007669"/>
    <property type="project" value="UniProtKB-UniRule"/>
</dbReference>
<dbReference type="HAMAP" id="MF_00083">
    <property type="entry name" value="Pept_tRNA_hydro_bact"/>
    <property type="match status" value="1"/>
</dbReference>
<reference evidence="11" key="1">
    <citation type="submission" date="2017-04" db="EMBL/GenBank/DDBJ databases">
        <authorList>
            <person name="Varghese N."/>
            <person name="Submissions S."/>
        </authorList>
    </citation>
    <scope>NUCLEOTIDE SEQUENCE [LARGE SCALE GENOMIC DNA]</scope>
    <source>
        <strain evidence="11">K3S</strain>
    </source>
</reference>
<evidence type="ECO:0000256" key="5">
    <source>
        <dbReference type="ARBA" id="ARBA00038063"/>
    </source>
</evidence>
<keyword evidence="3 7" id="KW-0378">Hydrolase</keyword>
<keyword evidence="4 7" id="KW-0694">RNA-binding</keyword>
<organism evidence="10 11">
    <name type="scientific">Desulfovibrio gilichinskyi</name>
    <dbReference type="NCBI Taxonomy" id="1519643"/>
    <lineage>
        <taxon>Bacteria</taxon>
        <taxon>Pseudomonadati</taxon>
        <taxon>Thermodesulfobacteriota</taxon>
        <taxon>Desulfovibrionia</taxon>
        <taxon>Desulfovibrionales</taxon>
        <taxon>Desulfovibrionaceae</taxon>
        <taxon>Desulfovibrio</taxon>
    </lineage>
</organism>
<feature type="binding site" evidence="7">
    <location>
        <position position="75"/>
    </location>
    <ligand>
        <name>tRNA</name>
        <dbReference type="ChEBI" id="CHEBI:17843"/>
    </ligand>
</feature>
<keyword evidence="11" id="KW-1185">Reference proteome</keyword>
<dbReference type="GO" id="GO:0072344">
    <property type="term" value="P:rescue of stalled ribosome"/>
    <property type="evidence" value="ECO:0007669"/>
    <property type="project" value="UniProtKB-UniRule"/>
</dbReference>
<name>A0A1X7CYA3_9BACT</name>
<protein>
    <recommendedName>
        <fullName evidence="6 7">Peptidyl-tRNA hydrolase</fullName>
        <shortName evidence="7">Pth</shortName>
        <ecNumber evidence="1 7">3.1.1.29</ecNumber>
    </recommendedName>
</protein>
<comment type="subunit">
    <text evidence="7">Monomer.</text>
</comment>
<dbReference type="EMBL" id="FWZU01000002">
    <property type="protein sequence ID" value="SMF05341.1"/>
    <property type="molecule type" value="Genomic_DNA"/>
</dbReference>
<comment type="catalytic activity">
    <reaction evidence="7 8">
        <text>an N-acyl-L-alpha-aminoacyl-tRNA + H2O = an N-acyl-L-amino acid + a tRNA + H(+)</text>
        <dbReference type="Rhea" id="RHEA:54448"/>
        <dbReference type="Rhea" id="RHEA-COMP:10123"/>
        <dbReference type="Rhea" id="RHEA-COMP:13883"/>
        <dbReference type="ChEBI" id="CHEBI:15377"/>
        <dbReference type="ChEBI" id="CHEBI:15378"/>
        <dbReference type="ChEBI" id="CHEBI:59874"/>
        <dbReference type="ChEBI" id="CHEBI:78442"/>
        <dbReference type="ChEBI" id="CHEBI:138191"/>
        <dbReference type="EC" id="3.1.1.29"/>
    </reaction>
</comment>
<evidence type="ECO:0000256" key="9">
    <source>
        <dbReference type="RuleBase" id="RU004320"/>
    </source>
</evidence>
<feature type="active site" description="Proton acceptor" evidence="7">
    <location>
        <position position="22"/>
    </location>
</feature>
<dbReference type="Gene3D" id="3.40.50.1470">
    <property type="entry name" value="Peptidyl-tRNA hydrolase"/>
    <property type="match status" value="1"/>
</dbReference>
<keyword evidence="2 7" id="KW-0820">tRNA-binding</keyword>
<dbReference type="GO" id="GO:0006515">
    <property type="term" value="P:protein quality control for misfolded or incompletely synthesized proteins"/>
    <property type="evidence" value="ECO:0007669"/>
    <property type="project" value="UniProtKB-UniRule"/>
</dbReference>
<dbReference type="EC" id="3.1.1.29" evidence="1 7"/>
<dbReference type="PANTHER" id="PTHR17224">
    <property type="entry name" value="PEPTIDYL-TRNA HYDROLASE"/>
    <property type="match status" value="1"/>
</dbReference>
<dbReference type="FunFam" id="3.40.50.1470:FF:000001">
    <property type="entry name" value="Peptidyl-tRNA hydrolase"/>
    <property type="match status" value="1"/>
</dbReference>
<feature type="site" description="Stabilizes the basic form of H active site to accept a proton" evidence="7">
    <location>
        <position position="100"/>
    </location>
</feature>
<dbReference type="PANTHER" id="PTHR17224:SF1">
    <property type="entry name" value="PEPTIDYL-TRNA HYDROLASE"/>
    <property type="match status" value="1"/>
</dbReference>
<dbReference type="NCBIfam" id="TIGR00447">
    <property type="entry name" value="pth"/>
    <property type="match status" value="1"/>
</dbReference>
<dbReference type="PROSITE" id="PS01195">
    <property type="entry name" value="PEPT_TRNA_HYDROL_1"/>
    <property type="match status" value="1"/>
</dbReference>
<dbReference type="STRING" id="1519643.SAMN06295933_1427"/>
<evidence type="ECO:0000256" key="8">
    <source>
        <dbReference type="RuleBase" id="RU000673"/>
    </source>
</evidence>
<comment type="function">
    <text evidence="7">Catalyzes the release of premature peptidyl moieties from peptidyl-tRNA molecules trapped in stalled 50S ribosomal subunits, and thus maintains levels of free tRNAs and 50S ribosomes.</text>
</comment>
<dbReference type="SUPFAM" id="SSF53178">
    <property type="entry name" value="Peptidyl-tRNA hydrolase-like"/>
    <property type="match status" value="1"/>
</dbReference>
<comment type="similarity">
    <text evidence="5 7 9">Belongs to the PTH family.</text>
</comment>
<keyword evidence="7" id="KW-0963">Cytoplasm</keyword>
<evidence type="ECO:0000256" key="4">
    <source>
        <dbReference type="ARBA" id="ARBA00022884"/>
    </source>
</evidence>
<evidence type="ECO:0000313" key="11">
    <source>
        <dbReference type="Proteomes" id="UP000192906"/>
    </source>
</evidence>
<comment type="function">
    <text evidence="7">Hydrolyzes ribosome-free peptidyl-tRNAs (with 1 or more amino acids incorporated), which drop off the ribosome during protein synthesis, or as a result of ribosome stalling.</text>
</comment>
<feature type="binding site" evidence="7">
    <location>
        <position position="17"/>
    </location>
    <ligand>
        <name>tRNA</name>
        <dbReference type="ChEBI" id="CHEBI:17843"/>
    </ligand>
</feature>
<comment type="caution">
    <text evidence="7">Lacks conserved residue(s) required for the propagation of feature annotation.</text>
</comment>
<accession>A0A1X7CYA3</accession>
<dbReference type="Proteomes" id="UP000192906">
    <property type="component" value="Unassembled WGS sequence"/>
</dbReference>
<evidence type="ECO:0000256" key="2">
    <source>
        <dbReference type="ARBA" id="ARBA00022555"/>
    </source>
</evidence>
<gene>
    <name evidence="7" type="primary">pth</name>
    <name evidence="10" type="ORF">SAMN06295933_1427</name>
</gene>